<evidence type="ECO:0000313" key="2">
    <source>
        <dbReference type="EMBL" id="PZC77029.1"/>
    </source>
</evidence>
<dbReference type="SMART" id="SM00020">
    <property type="entry name" value="Tryp_SPc"/>
    <property type="match status" value="1"/>
</dbReference>
<dbReference type="InterPro" id="IPR009003">
    <property type="entry name" value="Peptidase_S1_PA"/>
</dbReference>
<reference evidence="2 3" key="1">
    <citation type="journal article" date="2017" name="BMC Biol.">
        <title>Genomic innovations, transcriptional plasticity and gene loss underlying the evolution and divergence of two highly polyphagous and invasive Helicoverpa pest species.</title>
        <authorList>
            <person name="Pearce S.L."/>
            <person name="Clarke D.F."/>
            <person name="East P.D."/>
            <person name="Elfekih S."/>
            <person name="Gordon K.H."/>
            <person name="Jermiin L.S."/>
            <person name="McGaughran A."/>
            <person name="Oakeshott J.G."/>
            <person name="Papanikolaou A."/>
            <person name="Perera O.P."/>
            <person name="Rane R.V."/>
            <person name="Richards S."/>
            <person name="Tay W.T."/>
            <person name="Walsh T.K."/>
            <person name="Anderson A."/>
            <person name="Anderson C.J."/>
            <person name="Asgari S."/>
            <person name="Board P.G."/>
            <person name="Bretschneider A."/>
            <person name="Campbell P.M."/>
            <person name="Chertemps T."/>
            <person name="Christeller J.T."/>
            <person name="Coppin C.W."/>
            <person name="Downes S.J."/>
            <person name="Duan G."/>
            <person name="Farnsworth C.A."/>
            <person name="Good R.T."/>
            <person name="Han L.B."/>
            <person name="Han Y.C."/>
            <person name="Hatje K."/>
            <person name="Horne I."/>
            <person name="Huang Y.P."/>
            <person name="Hughes D.S."/>
            <person name="Jacquin-Joly E."/>
            <person name="James W."/>
            <person name="Jhangiani S."/>
            <person name="Kollmar M."/>
            <person name="Kuwar S.S."/>
            <person name="Li S."/>
            <person name="Liu N.Y."/>
            <person name="Maibeche M.T."/>
            <person name="Miller J.R."/>
            <person name="Montagne N."/>
            <person name="Perry T."/>
            <person name="Qu J."/>
            <person name="Song S.V."/>
            <person name="Sutton G.G."/>
            <person name="Vogel H."/>
            <person name="Walenz B.P."/>
            <person name="Xu W."/>
            <person name="Zhang H.J."/>
            <person name="Zou Z."/>
            <person name="Batterham P."/>
            <person name="Edwards O.R."/>
            <person name="Feyereisen R."/>
            <person name="Gibbs R.A."/>
            <person name="Heckel D.G."/>
            <person name="McGrath A."/>
            <person name="Robin C."/>
            <person name="Scherer S.E."/>
            <person name="Worley K.C."/>
            <person name="Wu Y.D."/>
        </authorList>
    </citation>
    <scope>NUCLEOTIDE SEQUENCE [LARGE SCALE GENOMIC DNA]</scope>
    <source>
        <strain evidence="2">Harm_GR_Male_#8</strain>
        <tissue evidence="2">Whole organism</tissue>
    </source>
</reference>
<dbReference type="SUPFAM" id="SSF50494">
    <property type="entry name" value="Trypsin-like serine proteases"/>
    <property type="match status" value="2"/>
</dbReference>
<protein>
    <recommendedName>
        <fullName evidence="1">Peptidase S1 domain-containing protein</fullName>
    </recommendedName>
</protein>
<dbReference type="InterPro" id="IPR043504">
    <property type="entry name" value="Peptidase_S1_PA_chymotrypsin"/>
</dbReference>
<sequence>MSLNNINLNITVSVCQRRIVKGTRTHAQKRYMVYLVKARSSTETNDNFLCGGTLLTTSQILTSAACIIRLDNLYAIAGYRKYVNGMDLENDNCTKHKKERIVKIRVPRGHLSHLREYANTTRWMALDIGVATVEKPYDFQDVTFKIYCSYIPAAIQINYDTNLDKKIGTNVVALGWGRDRGSRIRDLVDRNSETLKEVSIVIQKKDDCIKKFRGNGLAVLIEKFMICTHGTGLLDGEGNVINELDKAIYNACADGQRPGHDQCKDFDDKVYANRRIRRPSVKQNETGDINHLDGKINGSNVKHVFSRRQGICQNDHGGPLVTWVGTTELVIGVAVNGLYDVEYNCVGPYIFVSTSAAGLILKCLLSDNVATGKSCTHETTGGFDIFENVTRGYGDEALLRAQELTSDYDYSSVPQVVTL</sequence>
<dbReference type="EMBL" id="KZ149938">
    <property type="protein sequence ID" value="PZC77029.1"/>
    <property type="molecule type" value="Genomic_DNA"/>
</dbReference>
<dbReference type="GO" id="GO:0004252">
    <property type="term" value="F:serine-type endopeptidase activity"/>
    <property type="evidence" value="ECO:0007669"/>
    <property type="project" value="InterPro"/>
</dbReference>
<dbReference type="PROSITE" id="PS50240">
    <property type="entry name" value="TRYPSIN_DOM"/>
    <property type="match status" value="1"/>
</dbReference>
<gene>
    <name evidence="2" type="primary">HaOG203899</name>
    <name evidence="2" type="ORF">B5X24_HaOG203899</name>
</gene>
<dbReference type="InterPro" id="IPR051333">
    <property type="entry name" value="CLIP_Serine_Protease"/>
</dbReference>
<dbReference type="Gene3D" id="2.40.10.10">
    <property type="entry name" value="Trypsin-like serine proteases"/>
    <property type="match status" value="2"/>
</dbReference>
<accession>A0A2W1BPP9</accession>
<dbReference type="GO" id="GO:0006508">
    <property type="term" value="P:proteolysis"/>
    <property type="evidence" value="ECO:0007669"/>
    <property type="project" value="InterPro"/>
</dbReference>
<dbReference type="AlphaFoldDB" id="A0A2W1BPP9"/>
<name>A0A2W1BPP9_HELAM</name>
<dbReference type="PANTHER" id="PTHR24260">
    <property type="match status" value="1"/>
</dbReference>
<evidence type="ECO:0000313" key="3">
    <source>
        <dbReference type="Proteomes" id="UP000249218"/>
    </source>
</evidence>
<keyword evidence="3" id="KW-1185">Reference proteome</keyword>
<dbReference type="Pfam" id="PF00089">
    <property type="entry name" value="Trypsin"/>
    <property type="match status" value="1"/>
</dbReference>
<feature type="domain" description="Peptidase S1" evidence="1">
    <location>
        <begin position="19"/>
        <end position="395"/>
    </location>
</feature>
<organism evidence="2 3">
    <name type="scientific">Helicoverpa armigera</name>
    <name type="common">Cotton bollworm</name>
    <name type="synonym">Heliothis armigera</name>
    <dbReference type="NCBI Taxonomy" id="29058"/>
    <lineage>
        <taxon>Eukaryota</taxon>
        <taxon>Metazoa</taxon>
        <taxon>Ecdysozoa</taxon>
        <taxon>Arthropoda</taxon>
        <taxon>Hexapoda</taxon>
        <taxon>Insecta</taxon>
        <taxon>Pterygota</taxon>
        <taxon>Neoptera</taxon>
        <taxon>Endopterygota</taxon>
        <taxon>Lepidoptera</taxon>
        <taxon>Glossata</taxon>
        <taxon>Ditrysia</taxon>
        <taxon>Noctuoidea</taxon>
        <taxon>Noctuidae</taxon>
        <taxon>Heliothinae</taxon>
        <taxon>Helicoverpa</taxon>
    </lineage>
</organism>
<dbReference type="InterPro" id="IPR001254">
    <property type="entry name" value="Trypsin_dom"/>
</dbReference>
<dbReference type="PANTHER" id="PTHR24260:SF136">
    <property type="entry name" value="GH08193P-RELATED"/>
    <property type="match status" value="1"/>
</dbReference>
<evidence type="ECO:0000259" key="1">
    <source>
        <dbReference type="PROSITE" id="PS50240"/>
    </source>
</evidence>
<dbReference type="OrthoDB" id="7422296at2759"/>
<dbReference type="Proteomes" id="UP000249218">
    <property type="component" value="Unassembled WGS sequence"/>
</dbReference>
<proteinExistence type="predicted"/>